<evidence type="ECO:0000313" key="1">
    <source>
        <dbReference type="EMBL" id="ABZ09433.1"/>
    </source>
</evidence>
<gene>
    <name evidence="1" type="ORF">ALOHA_HF4000APKG8C21ctg1g21</name>
</gene>
<sequence length="90" mass="9199">MPVGPRPSRRGGPGYSGEVRGVHATVVVTAASPLYSVDQSGPTPGTEVLGFYILGAAAATVMSAGDPSTSSTSARQSINIYRGCQCLLMR</sequence>
<name>B3TA24_9ZZZZ</name>
<dbReference type="AlphaFoldDB" id="B3TA24"/>
<reference evidence="1" key="1">
    <citation type="journal article" date="2008" name="ISME J.">
        <title>Genomic patterns of recombination, clonal divergence and environment in marine microbial populations.</title>
        <authorList>
            <person name="Konstantinidis K.T."/>
            <person name="Delong E.F."/>
        </authorList>
    </citation>
    <scope>NUCLEOTIDE SEQUENCE</scope>
</reference>
<organism evidence="1">
    <name type="scientific">uncultured marine microorganism HF4000_APKG8C21</name>
    <dbReference type="NCBI Taxonomy" id="455553"/>
    <lineage>
        <taxon>unclassified sequences</taxon>
        <taxon>environmental samples</taxon>
    </lineage>
</organism>
<proteinExistence type="predicted"/>
<accession>B3TA24</accession>
<dbReference type="EMBL" id="EU016651">
    <property type="protein sequence ID" value="ABZ09433.1"/>
    <property type="molecule type" value="Genomic_DNA"/>
</dbReference>
<protein>
    <submittedName>
        <fullName evidence="1">Uncharacterized protein</fullName>
    </submittedName>
</protein>